<dbReference type="AlphaFoldDB" id="A0A897N0S4"/>
<gene>
    <name evidence="2" type="ORF">AArcS_3088</name>
</gene>
<accession>A0A897N0S4</accession>
<dbReference type="Proteomes" id="UP000663586">
    <property type="component" value="Chromosome"/>
</dbReference>
<dbReference type="KEGG" id="hara:AArcS_3088"/>
<dbReference type="EMBL" id="CP064786">
    <property type="protein sequence ID" value="QSG04275.1"/>
    <property type="molecule type" value="Genomic_DNA"/>
</dbReference>
<feature type="domain" description="DUF8152" evidence="1">
    <location>
        <begin position="10"/>
        <end position="91"/>
    </location>
</feature>
<dbReference type="GeneID" id="70686466"/>
<dbReference type="InterPro" id="IPR058465">
    <property type="entry name" value="DUF8152"/>
</dbReference>
<protein>
    <recommendedName>
        <fullName evidence="1">DUF8152 domain-containing protein</fullName>
    </recommendedName>
</protein>
<reference evidence="2" key="1">
    <citation type="submission" date="2020-11" db="EMBL/GenBank/DDBJ databases">
        <title>Carbohydrate-dependent, anaerobic sulfur respiration: A novel catabolism in halophilic archaea.</title>
        <authorList>
            <person name="Sorokin D.Y."/>
            <person name="Messina E."/>
            <person name="Smedile F."/>
            <person name="La Cono V."/>
            <person name="Hallsworth J.E."/>
            <person name="Yakimov M.M."/>
        </authorList>
    </citation>
    <scope>NUCLEOTIDE SEQUENCE</scope>
    <source>
        <strain evidence="2">AArc-S</strain>
    </source>
</reference>
<evidence type="ECO:0000259" key="1">
    <source>
        <dbReference type="Pfam" id="PF26479"/>
    </source>
</evidence>
<proteinExistence type="predicted"/>
<organism evidence="2 3">
    <name type="scientific">Natranaeroarchaeum sulfidigenes</name>
    <dbReference type="NCBI Taxonomy" id="2784880"/>
    <lineage>
        <taxon>Archaea</taxon>
        <taxon>Methanobacteriati</taxon>
        <taxon>Methanobacteriota</taxon>
        <taxon>Stenosarchaea group</taxon>
        <taxon>Halobacteria</taxon>
        <taxon>Halobacteriales</taxon>
        <taxon>Natronoarchaeaceae</taxon>
        <taxon>Natranaeroarchaeum</taxon>
    </lineage>
</organism>
<evidence type="ECO:0000313" key="2">
    <source>
        <dbReference type="EMBL" id="QSG04275.1"/>
    </source>
</evidence>
<name>A0A897N0S4_9EURY</name>
<dbReference type="Pfam" id="PF26479">
    <property type="entry name" value="DUF8152"/>
    <property type="match status" value="1"/>
</dbReference>
<dbReference type="RefSeq" id="WP_238478299.1">
    <property type="nucleotide sequence ID" value="NZ_CP064786.1"/>
</dbReference>
<evidence type="ECO:0000313" key="3">
    <source>
        <dbReference type="Proteomes" id="UP000663586"/>
    </source>
</evidence>
<sequence>MTDEDVYGLVEELARELEATAERPVEREASRWIGEADAVAGDIAGTDVSPDVLEERISHVDRLLSEVDGTGDPSADGHVEEAKQLVGDIRGALDAR</sequence>
<keyword evidence="3" id="KW-1185">Reference proteome</keyword>